<protein>
    <submittedName>
        <fullName evidence="1">Uncharacterized protein</fullName>
    </submittedName>
</protein>
<dbReference type="InParanoid" id="A0A1Z5JPU8"/>
<gene>
    <name evidence="1" type="ORF">FisN_UnNu067</name>
</gene>
<comment type="caution">
    <text evidence="1">The sequence shown here is derived from an EMBL/GenBank/DDBJ whole genome shotgun (WGS) entry which is preliminary data.</text>
</comment>
<accession>A0A1Z5JPU8</accession>
<dbReference type="EMBL" id="BDSP01000099">
    <property type="protein sequence ID" value="GAX15916.1"/>
    <property type="molecule type" value="Genomic_DNA"/>
</dbReference>
<dbReference type="Proteomes" id="UP000198406">
    <property type="component" value="Unassembled WGS sequence"/>
</dbReference>
<proteinExistence type="predicted"/>
<reference evidence="1 2" key="1">
    <citation type="journal article" date="2015" name="Plant Cell">
        <title>Oil accumulation by the oleaginous diatom Fistulifera solaris as revealed by the genome and transcriptome.</title>
        <authorList>
            <person name="Tanaka T."/>
            <person name="Maeda Y."/>
            <person name="Veluchamy A."/>
            <person name="Tanaka M."/>
            <person name="Abida H."/>
            <person name="Marechal E."/>
            <person name="Bowler C."/>
            <person name="Muto M."/>
            <person name="Sunaga Y."/>
            <person name="Tanaka M."/>
            <person name="Yoshino T."/>
            <person name="Taniguchi T."/>
            <person name="Fukuda Y."/>
            <person name="Nemoto M."/>
            <person name="Matsumoto M."/>
            <person name="Wong P.S."/>
            <person name="Aburatani S."/>
            <person name="Fujibuchi W."/>
        </authorList>
    </citation>
    <scope>NUCLEOTIDE SEQUENCE [LARGE SCALE GENOMIC DNA]</scope>
    <source>
        <strain evidence="1 2">JPCC DA0580</strain>
    </source>
</reference>
<organism evidence="1 2">
    <name type="scientific">Fistulifera solaris</name>
    <name type="common">Oleaginous diatom</name>
    <dbReference type="NCBI Taxonomy" id="1519565"/>
    <lineage>
        <taxon>Eukaryota</taxon>
        <taxon>Sar</taxon>
        <taxon>Stramenopiles</taxon>
        <taxon>Ochrophyta</taxon>
        <taxon>Bacillariophyta</taxon>
        <taxon>Bacillariophyceae</taxon>
        <taxon>Bacillariophycidae</taxon>
        <taxon>Naviculales</taxon>
        <taxon>Naviculaceae</taxon>
        <taxon>Fistulifera</taxon>
    </lineage>
</organism>
<evidence type="ECO:0000313" key="2">
    <source>
        <dbReference type="Proteomes" id="UP000198406"/>
    </source>
</evidence>
<keyword evidence="2" id="KW-1185">Reference proteome</keyword>
<evidence type="ECO:0000313" key="1">
    <source>
        <dbReference type="EMBL" id="GAX15916.1"/>
    </source>
</evidence>
<dbReference type="AlphaFoldDB" id="A0A1Z5JPU8"/>
<sequence length="86" mass="9106">MTAQALLFGLCANRDCAAECTSFGQSCGSNGGQCFPRSQNKDCLVCALDDFISFSCRSDLICSRDKVCVLDSPDDPEGSGSCYTKA</sequence>
<name>A0A1Z5JPU8_FISSO</name>